<dbReference type="OrthoDB" id="5220781at2759"/>
<evidence type="ECO:0000256" key="1">
    <source>
        <dbReference type="SAM" id="Phobius"/>
    </source>
</evidence>
<keyword evidence="3" id="KW-1185">Reference proteome</keyword>
<keyword evidence="1" id="KW-0812">Transmembrane</keyword>
<name>A0A553IF74_9PEZI</name>
<reference evidence="3" key="1">
    <citation type="submission" date="2019-06" db="EMBL/GenBank/DDBJ databases">
        <title>Draft genome sequence of the griseofulvin-producing fungus Xylaria cubensis strain G536.</title>
        <authorList>
            <person name="Mead M.E."/>
            <person name="Raja H.A."/>
            <person name="Steenwyk J.L."/>
            <person name="Knowles S.L."/>
            <person name="Oberlies N.H."/>
            <person name="Rokas A."/>
        </authorList>
    </citation>
    <scope>NUCLEOTIDE SEQUENCE [LARGE SCALE GENOMIC DNA]</scope>
    <source>
        <strain evidence="3">G536</strain>
    </source>
</reference>
<dbReference type="Proteomes" id="UP000319160">
    <property type="component" value="Unassembled WGS sequence"/>
</dbReference>
<dbReference type="AlphaFoldDB" id="A0A553IF74"/>
<feature type="transmembrane region" description="Helical" evidence="1">
    <location>
        <begin position="177"/>
        <end position="200"/>
    </location>
</feature>
<protein>
    <submittedName>
        <fullName evidence="2">Uncharacterized protein</fullName>
    </submittedName>
</protein>
<evidence type="ECO:0000313" key="2">
    <source>
        <dbReference type="EMBL" id="TRX98852.1"/>
    </source>
</evidence>
<dbReference type="EMBL" id="VFLP01000001">
    <property type="protein sequence ID" value="TRX98852.1"/>
    <property type="molecule type" value="Genomic_DNA"/>
</dbReference>
<organism evidence="2 3">
    <name type="scientific">Xylaria flabelliformis</name>
    <dbReference type="NCBI Taxonomy" id="2512241"/>
    <lineage>
        <taxon>Eukaryota</taxon>
        <taxon>Fungi</taxon>
        <taxon>Dikarya</taxon>
        <taxon>Ascomycota</taxon>
        <taxon>Pezizomycotina</taxon>
        <taxon>Sordariomycetes</taxon>
        <taxon>Xylariomycetidae</taxon>
        <taxon>Xylariales</taxon>
        <taxon>Xylariaceae</taxon>
        <taxon>Xylaria</taxon>
    </lineage>
</organism>
<keyword evidence="1" id="KW-0472">Membrane</keyword>
<evidence type="ECO:0000313" key="3">
    <source>
        <dbReference type="Proteomes" id="UP000319160"/>
    </source>
</evidence>
<proteinExistence type="predicted"/>
<accession>A0A553IF74</accession>
<keyword evidence="1" id="KW-1133">Transmembrane helix</keyword>
<gene>
    <name evidence="2" type="ORF">FHL15_000194</name>
</gene>
<sequence>MDQGGVPLAFDLLPASVRSGISAFQSLRRSDRLSIISLRRRLSRQGTEELVVASRQEDQVTQVYKTAVDPGMQVATQRNEQAQMAPGIRWRYAEQGLNIQRIAYLEKEDSAFSRKSYIDGLAYMLMALPDDLSSQEAATIREAIPPSIADTTLADARNDRAVGWKPPPESRTVLQRFVANVVAVFVVLLHLALSYATIVVRVGAHYERKHNISQQIASRGFVIATAVGRHSVILSAKICAMKDGRVGKAVSSLASWTAESVTYGIQEGIGQGLIMVDTKSRPK</sequence>
<comment type="caution">
    <text evidence="2">The sequence shown here is derived from an EMBL/GenBank/DDBJ whole genome shotgun (WGS) entry which is preliminary data.</text>
</comment>